<evidence type="ECO:0000256" key="9">
    <source>
        <dbReference type="PROSITE-ProRule" id="PRU00169"/>
    </source>
</evidence>
<evidence type="ECO:0000256" key="6">
    <source>
        <dbReference type="ARBA" id="ARBA00022777"/>
    </source>
</evidence>
<comment type="caution">
    <text evidence="11">The sequence shown here is derived from an EMBL/GenBank/DDBJ whole genome shotgun (WGS) entry which is preliminary data.</text>
</comment>
<reference evidence="11" key="1">
    <citation type="submission" date="2021-05" db="EMBL/GenBank/DDBJ databases">
        <title>Energy efficiency and biological interactions define the core microbiome of deep oligotrophic groundwater.</title>
        <authorList>
            <person name="Mehrshad M."/>
            <person name="Lopez-Fernandez M."/>
            <person name="Bell E."/>
            <person name="Bernier-Latmani R."/>
            <person name="Bertilsson S."/>
            <person name="Dopson M."/>
        </authorList>
    </citation>
    <scope>NUCLEOTIDE SEQUENCE</scope>
    <source>
        <strain evidence="11">Modern_marine.mb.64</strain>
    </source>
</reference>
<keyword evidence="5" id="KW-0547">Nucleotide-binding</keyword>
<comment type="catalytic activity">
    <reaction evidence="1">
        <text>ATP + protein L-histidine = ADP + protein N-phospho-L-histidine.</text>
        <dbReference type="EC" id="2.7.13.3"/>
    </reaction>
</comment>
<evidence type="ECO:0000256" key="8">
    <source>
        <dbReference type="ARBA" id="ARBA00023012"/>
    </source>
</evidence>
<keyword evidence="3 9" id="KW-0597">Phosphoprotein</keyword>
<evidence type="ECO:0000256" key="7">
    <source>
        <dbReference type="ARBA" id="ARBA00022840"/>
    </source>
</evidence>
<feature type="domain" description="Response regulatory" evidence="10">
    <location>
        <begin position="7"/>
        <end position="123"/>
    </location>
</feature>
<dbReference type="InterPro" id="IPR011006">
    <property type="entry name" value="CheY-like_superfamily"/>
</dbReference>
<dbReference type="InterPro" id="IPR050595">
    <property type="entry name" value="Bact_response_regulator"/>
</dbReference>
<dbReference type="Pfam" id="PF00072">
    <property type="entry name" value="Response_reg"/>
    <property type="match status" value="1"/>
</dbReference>
<dbReference type="GO" id="GO:0000160">
    <property type="term" value="P:phosphorelay signal transduction system"/>
    <property type="evidence" value="ECO:0007669"/>
    <property type="project" value="UniProtKB-KW"/>
</dbReference>
<feature type="modified residue" description="4-aspartylphosphate" evidence="9">
    <location>
        <position position="56"/>
    </location>
</feature>
<keyword evidence="7" id="KW-0067">ATP-binding</keyword>
<dbReference type="PROSITE" id="PS50110">
    <property type="entry name" value="RESPONSE_REGULATORY"/>
    <property type="match status" value="1"/>
</dbReference>
<keyword evidence="6" id="KW-0418">Kinase</keyword>
<evidence type="ECO:0000313" key="11">
    <source>
        <dbReference type="EMBL" id="MBU2689673.1"/>
    </source>
</evidence>
<dbReference type="PANTHER" id="PTHR44591:SF3">
    <property type="entry name" value="RESPONSE REGULATORY DOMAIN-CONTAINING PROTEIN"/>
    <property type="match status" value="1"/>
</dbReference>
<dbReference type="PANTHER" id="PTHR44591">
    <property type="entry name" value="STRESS RESPONSE REGULATOR PROTEIN 1"/>
    <property type="match status" value="1"/>
</dbReference>
<dbReference type="EC" id="2.7.13.3" evidence="2"/>
<gene>
    <name evidence="11" type="ORF">KJ970_02020</name>
</gene>
<evidence type="ECO:0000313" key="12">
    <source>
        <dbReference type="Proteomes" id="UP000777784"/>
    </source>
</evidence>
<dbReference type="FunFam" id="3.40.50.2300:FF:000121">
    <property type="entry name" value="Sensor histidine kinase RcsC"/>
    <property type="match status" value="1"/>
</dbReference>
<keyword evidence="8" id="KW-0902">Two-component regulatory system</keyword>
<dbReference type="SMART" id="SM00448">
    <property type="entry name" value="REC"/>
    <property type="match status" value="1"/>
</dbReference>
<dbReference type="AlphaFoldDB" id="A0A948RRH9"/>
<proteinExistence type="predicted"/>
<organism evidence="11 12">
    <name type="scientific">Eiseniibacteriota bacterium</name>
    <dbReference type="NCBI Taxonomy" id="2212470"/>
    <lineage>
        <taxon>Bacteria</taxon>
        <taxon>Candidatus Eiseniibacteriota</taxon>
    </lineage>
</organism>
<keyword evidence="4" id="KW-0808">Transferase</keyword>
<dbReference type="GO" id="GO:0005524">
    <property type="term" value="F:ATP binding"/>
    <property type="evidence" value="ECO:0007669"/>
    <property type="project" value="UniProtKB-KW"/>
</dbReference>
<evidence type="ECO:0000256" key="2">
    <source>
        <dbReference type="ARBA" id="ARBA00012438"/>
    </source>
</evidence>
<dbReference type="Gene3D" id="3.40.50.2300">
    <property type="match status" value="1"/>
</dbReference>
<dbReference type="GO" id="GO:0004673">
    <property type="term" value="F:protein histidine kinase activity"/>
    <property type="evidence" value="ECO:0007669"/>
    <property type="project" value="UniProtKB-EC"/>
</dbReference>
<sequence length="130" mass="14719">MQKDCKTILVVEDEPALRRFLELLLRKNGYDVAVASDGVEALARADEKKPDLVLLDLMMPKMDGFEVCQRLKSQSTTAKIPVFILTARTTAEARERCSAVGADEFIMKPYNPQDLMDRVEKRLNENQSQS</sequence>
<accession>A0A948RRH9</accession>
<protein>
    <recommendedName>
        <fullName evidence="2">histidine kinase</fullName>
        <ecNumber evidence="2">2.7.13.3</ecNumber>
    </recommendedName>
</protein>
<evidence type="ECO:0000259" key="10">
    <source>
        <dbReference type="PROSITE" id="PS50110"/>
    </source>
</evidence>
<evidence type="ECO:0000256" key="3">
    <source>
        <dbReference type="ARBA" id="ARBA00022553"/>
    </source>
</evidence>
<evidence type="ECO:0000256" key="4">
    <source>
        <dbReference type="ARBA" id="ARBA00022679"/>
    </source>
</evidence>
<dbReference type="InterPro" id="IPR001789">
    <property type="entry name" value="Sig_transdc_resp-reg_receiver"/>
</dbReference>
<name>A0A948RRH9_UNCEI</name>
<evidence type="ECO:0000256" key="5">
    <source>
        <dbReference type="ARBA" id="ARBA00022741"/>
    </source>
</evidence>
<dbReference type="Proteomes" id="UP000777784">
    <property type="component" value="Unassembled WGS sequence"/>
</dbReference>
<dbReference type="EMBL" id="JAHJDP010000012">
    <property type="protein sequence ID" value="MBU2689673.1"/>
    <property type="molecule type" value="Genomic_DNA"/>
</dbReference>
<evidence type="ECO:0000256" key="1">
    <source>
        <dbReference type="ARBA" id="ARBA00000085"/>
    </source>
</evidence>
<dbReference type="SUPFAM" id="SSF52172">
    <property type="entry name" value="CheY-like"/>
    <property type="match status" value="1"/>
</dbReference>